<sequence>MSTSWPIWRLGELCSFENGDRGKNYPSGDAFVEKGIPFINAGNLSDNAVSKDGLNFITRDRFDLLSNGKIRKGDILFCLRGSLGKFAVVDDIEDGAIASSLVILRNGEHLSKSYLAHFLKSPLCKNQISAYQNGAAQPNLSARDLKSFEIPLPPLAEQHRIAAILDKADALRRKRQQAIDLADQFLRSVFLEMFGDPVTNPKGWDMVPMSEFSSFENGDRSSNYPSGEDIVDAGVLFLSTKNILQDELSLKTCQYITKEKFDSLSRGKARQGDLIITLRGTLGACCIFESEHDTAFINAQMMIIRPNRNATNVYLHDLITSRAIKAQLQKNGQGAAVPQLTAQQLKDLKLPLPPVELQNRYECVRQSVFNMVGKMKGSSGEGLFESVSQQAFRGEL</sequence>
<evidence type="ECO:0000313" key="6">
    <source>
        <dbReference type="Proteomes" id="UP000242469"/>
    </source>
</evidence>
<dbReference type="STRING" id="1122198.SAMN02745729_10233"/>
<name>A0A1H3ZGL6_9GAMM</name>
<dbReference type="Pfam" id="PF01420">
    <property type="entry name" value="Methylase_S"/>
    <property type="match status" value="2"/>
</dbReference>
<evidence type="ECO:0000259" key="4">
    <source>
        <dbReference type="Pfam" id="PF01420"/>
    </source>
</evidence>
<dbReference type="InterPro" id="IPR000055">
    <property type="entry name" value="Restrct_endonuc_typeI_TRD"/>
</dbReference>
<dbReference type="EMBL" id="FNRJ01000002">
    <property type="protein sequence ID" value="SEA22903.1"/>
    <property type="molecule type" value="Genomic_DNA"/>
</dbReference>
<dbReference type="GO" id="GO:0009307">
    <property type="term" value="P:DNA restriction-modification system"/>
    <property type="evidence" value="ECO:0007669"/>
    <property type="project" value="UniProtKB-KW"/>
</dbReference>
<keyword evidence="6" id="KW-1185">Reference proteome</keyword>
<dbReference type="GO" id="GO:0003677">
    <property type="term" value="F:DNA binding"/>
    <property type="evidence" value="ECO:0007669"/>
    <property type="project" value="UniProtKB-KW"/>
</dbReference>
<keyword evidence="3" id="KW-0238">DNA-binding</keyword>
<protein>
    <submittedName>
        <fullName evidence="5">Type I restriction enzyme, S subunit</fullName>
    </submittedName>
</protein>
<evidence type="ECO:0000256" key="2">
    <source>
        <dbReference type="ARBA" id="ARBA00022747"/>
    </source>
</evidence>
<dbReference type="PANTHER" id="PTHR30408">
    <property type="entry name" value="TYPE-1 RESTRICTION ENZYME ECOKI SPECIFICITY PROTEIN"/>
    <property type="match status" value="1"/>
</dbReference>
<dbReference type="Gene3D" id="3.90.220.20">
    <property type="entry name" value="DNA methylase specificity domains"/>
    <property type="match status" value="2"/>
</dbReference>
<dbReference type="PANTHER" id="PTHR30408:SF12">
    <property type="entry name" value="TYPE I RESTRICTION ENZYME MJAVIII SPECIFICITY SUBUNIT"/>
    <property type="match status" value="1"/>
</dbReference>
<proteinExistence type="inferred from homology"/>
<dbReference type="InterPro" id="IPR052021">
    <property type="entry name" value="Type-I_RS_S_subunit"/>
</dbReference>
<dbReference type="RefSeq" id="WP_175527568.1">
    <property type="nucleotide sequence ID" value="NZ_FNRJ01000002.1"/>
</dbReference>
<accession>A0A1H3ZGL6</accession>
<keyword evidence="2" id="KW-0680">Restriction system</keyword>
<dbReference type="Proteomes" id="UP000242469">
    <property type="component" value="Unassembled WGS sequence"/>
</dbReference>
<dbReference type="SUPFAM" id="SSF116734">
    <property type="entry name" value="DNA methylase specificity domain"/>
    <property type="match status" value="2"/>
</dbReference>
<feature type="domain" description="Type I restriction modification DNA specificity" evidence="4">
    <location>
        <begin position="201"/>
        <end position="359"/>
    </location>
</feature>
<dbReference type="CDD" id="cd17264">
    <property type="entry name" value="RMtype1_S_Eco3763I-TRD2-CR2_like"/>
    <property type="match status" value="1"/>
</dbReference>
<gene>
    <name evidence="5" type="ORF">SAMN02745729_10233</name>
</gene>
<reference evidence="6" key="1">
    <citation type="submission" date="2016-10" db="EMBL/GenBank/DDBJ databases">
        <authorList>
            <person name="Varghese N."/>
            <person name="Submissions S."/>
        </authorList>
    </citation>
    <scope>NUCLEOTIDE SEQUENCE [LARGE SCALE GENOMIC DNA]</scope>
    <source>
        <strain evidence="6">DSM 11526</strain>
    </source>
</reference>
<organism evidence="5 6">
    <name type="scientific">Marinobacterium iners DSM 11526</name>
    <dbReference type="NCBI Taxonomy" id="1122198"/>
    <lineage>
        <taxon>Bacteria</taxon>
        <taxon>Pseudomonadati</taxon>
        <taxon>Pseudomonadota</taxon>
        <taxon>Gammaproteobacteria</taxon>
        <taxon>Oceanospirillales</taxon>
        <taxon>Oceanospirillaceae</taxon>
        <taxon>Marinobacterium</taxon>
    </lineage>
</organism>
<dbReference type="AlphaFoldDB" id="A0A1H3ZGL6"/>
<dbReference type="InterPro" id="IPR044946">
    <property type="entry name" value="Restrct_endonuc_typeI_TRD_sf"/>
</dbReference>
<evidence type="ECO:0000313" key="5">
    <source>
        <dbReference type="EMBL" id="SEA22903.1"/>
    </source>
</evidence>
<evidence type="ECO:0000256" key="1">
    <source>
        <dbReference type="ARBA" id="ARBA00010923"/>
    </source>
</evidence>
<evidence type="ECO:0000256" key="3">
    <source>
        <dbReference type="ARBA" id="ARBA00023125"/>
    </source>
</evidence>
<comment type="similarity">
    <text evidence="1">Belongs to the type-I restriction system S methylase family.</text>
</comment>
<feature type="domain" description="Type I restriction modification DNA specificity" evidence="4">
    <location>
        <begin position="5"/>
        <end position="179"/>
    </location>
</feature>